<keyword evidence="1" id="KW-0949">S-adenosyl-L-methionine</keyword>
<proteinExistence type="inferred from homology"/>
<feature type="domain" description="TsaA-like" evidence="3">
    <location>
        <begin position="9"/>
        <end position="150"/>
    </location>
</feature>
<dbReference type="Pfam" id="PF18389">
    <property type="entry name" value="TrmO_C"/>
    <property type="match status" value="1"/>
</dbReference>
<evidence type="ECO:0000256" key="1">
    <source>
        <dbReference type="ARBA" id="ARBA00022691"/>
    </source>
</evidence>
<comment type="caution">
    <text evidence="4">The sequence shown here is derived from an EMBL/GenBank/DDBJ whole genome shotgun (WGS) entry which is preliminary data.</text>
</comment>
<evidence type="ECO:0000256" key="2">
    <source>
        <dbReference type="ARBA" id="ARBA00033753"/>
    </source>
</evidence>
<dbReference type="PANTHER" id="PTHR12818:SF0">
    <property type="entry name" value="TRNA (ADENINE(37)-N6)-METHYLTRANSFERASE"/>
    <property type="match status" value="1"/>
</dbReference>
<dbReference type="RefSeq" id="WP_269127476.1">
    <property type="nucleotide sequence ID" value="NZ_JAPUBN010000021.1"/>
</dbReference>
<name>A0ABT4JYS0_9GAMM</name>
<comment type="similarity">
    <text evidence="2">Belongs to the tRNA methyltransferase O family.</text>
</comment>
<evidence type="ECO:0000259" key="3">
    <source>
        <dbReference type="PROSITE" id="PS51668"/>
    </source>
</evidence>
<reference evidence="4" key="1">
    <citation type="submission" date="2022-12" db="EMBL/GenBank/DDBJ databases">
        <title>Marinomonas 15G1-11 sp. nov, isolated from marine algae.</title>
        <authorList>
            <person name="Butt M."/>
            <person name="Choi D.G."/>
            <person name="Kim J.M."/>
            <person name="Lee J.K."/>
            <person name="Baek J.H."/>
            <person name="Jeon C.O."/>
        </authorList>
    </citation>
    <scope>NUCLEOTIDE SEQUENCE</scope>
    <source>
        <strain evidence="4">15G1-11</strain>
    </source>
</reference>
<dbReference type="InterPro" id="IPR036414">
    <property type="entry name" value="YaeB_N_sf"/>
</dbReference>
<dbReference type="Gene3D" id="3.30.2310.10">
    <property type="entry name" value="YaeB-like"/>
    <property type="match status" value="1"/>
</dbReference>
<dbReference type="PANTHER" id="PTHR12818">
    <property type="entry name" value="TRNA (ADENINE(37)-N6)-METHYLTRANSFERASE"/>
    <property type="match status" value="1"/>
</dbReference>
<dbReference type="SUPFAM" id="SSF118196">
    <property type="entry name" value="YaeB-like"/>
    <property type="match status" value="1"/>
</dbReference>
<accession>A0ABT4JYS0</accession>
<gene>
    <name evidence="4" type="primary">tsaA</name>
    <name evidence="4" type="ORF">O1D97_17590</name>
</gene>
<dbReference type="Pfam" id="PF01980">
    <property type="entry name" value="TrmO_N"/>
    <property type="match status" value="1"/>
</dbReference>
<dbReference type="Gene3D" id="2.40.30.70">
    <property type="entry name" value="YaeB-like"/>
    <property type="match status" value="1"/>
</dbReference>
<dbReference type="InterPro" id="IPR041369">
    <property type="entry name" value="TrmO_C"/>
</dbReference>
<keyword evidence="5" id="KW-1185">Reference proteome</keyword>
<dbReference type="Proteomes" id="UP001149719">
    <property type="component" value="Unassembled WGS sequence"/>
</dbReference>
<evidence type="ECO:0000313" key="5">
    <source>
        <dbReference type="Proteomes" id="UP001149719"/>
    </source>
</evidence>
<dbReference type="CDD" id="cd09281">
    <property type="entry name" value="UPF0066"/>
    <property type="match status" value="1"/>
</dbReference>
<dbReference type="InterPro" id="IPR023370">
    <property type="entry name" value="TrmO-like_N"/>
</dbReference>
<organism evidence="4 5">
    <name type="scientific">Marinomonas phaeophyticola</name>
    <dbReference type="NCBI Taxonomy" id="3004091"/>
    <lineage>
        <taxon>Bacteria</taxon>
        <taxon>Pseudomonadati</taxon>
        <taxon>Pseudomonadota</taxon>
        <taxon>Gammaproteobacteria</taxon>
        <taxon>Oceanospirillales</taxon>
        <taxon>Oceanospirillaceae</taxon>
        <taxon>Marinomonas</taxon>
    </lineage>
</organism>
<dbReference type="InterPro" id="IPR040372">
    <property type="entry name" value="YaeB-like"/>
</dbReference>
<protein>
    <submittedName>
        <fullName evidence="4">tRNA (N6-threonylcarbamoyladenosine(37)-N6)-methyltransferase TrmO</fullName>
    </submittedName>
</protein>
<evidence type="ECO:0000313" key="4">
    <source>
        <dbReference type="EMBL" id="MCZ2723371.1"/>
    </source>
</evidence>
<sequence>MSFHPNYSFKTIGVIHSCYTQKFGIPRQPGLVNEATATLELLPPFNRVDVIEGLEDFSHIWIQFIFHECIKENWKAKVRPPRLGGKQKVGIFSSRATHRPNPLGLSVVKLGRIYQKDKQIFIELHGSDLLDGTPIVDIKPYLPYADIVQDAKGGFAPSPPKLNKVTFSPLANKQCKAYLNETGRNAATLISEILSQDPRPSYLHDKENKQYGIQLWDINIRWQAKPGHFKVLYVEKVKNEQPDIKGTIK</sequence>
<dbReference type="EMBL" id="JAPUBN010000021">
    <property type="protein sequence ID" value="MCZ2723371.1"/>
    <property type="molecule type" value="Genomic_DNA"/>
</dbReference>
<dbReference type="PROSITE" id="PS51668">
    <property type="entry name" value="TSAA_2"/>
    <property type="match status" value="1"/>
</dbReference>
<dbReference type="NCBIfam" id="TIGR00104">
    <property type="entry name" value="tRNA_TsaA"/>
    <property type="match status" value="1"/>
</dbReference>
<dbReference type="InterPro" id="IPR036413">
    <property type="entry name" value="YaeB-like_sf"/>
</dbReference>